<keyword evidence="4" id="KW-1185">Reference proteome</keyword>
<comment type="caution">
    <text evidence="3">The sequence shown here is derived from an EMBL/GenBank/DDBJ whole genome shotgun (WGS) entry which is preliminary data.</text>
</comment>
<feature type="compositionally biased region" description="Pro residues" evidence="1">
    <location>
        <begin position="60"/>
        <end position="69"/>
    </location>
</feature>
<feature type="region of interest" description="Disordered" evidence="1">
    <location>
        <begin position="195"/>
        <end position="240"/>
    </location>
</feature>
<dbReference type="Proteomes" id="UP001177023">
    <property type="component" value="Unassembled WGS sequence"/>
</dbReference>
<reference evidence="3" key="1">
    <citation type="submission" date="2023-06" db="EMBL/GenBank/DDBJ databases">
        <authorList>
            <person name="Delattre M."/>
        </authorList>
    </citation>
    <scope>NUCLEOTIDE SEQUENCE</scope>
    <source>
        <strain evidence="3">AF72</strain>
    </source>
</reference>
<dbReference type="EMBL" id="CATQJA010002664">
    <property type="protein sequence ID" value="CAJ0582741.1"/>
    <property type="molecule type" value="Genomic_DNA"/>
</dbReference>
<feature type="non-terminal residue" evidence="3">
    <location>
        <position position="240"/>
    </location>
</feature>
<organism evidence="3 4">
    <name type="scientific">Mesorhabditis spiculigera</name>
    <dbReference type="NCBI Taxonomy" id="96644"/>
    <lineage>
        <taxon>Eukaryota</taxon>
        <taxon>Metazoa</taxon>
        <taxon>Ecdysozoa</taxon>
        <taxon>Nematoda</taxon>
        <taxon>Chromadorea</taxon>
        <taxon>Rhabditida</taxon>
        <taxon>Rhabditina</taxon>
        <taxon>Rhabditomorpha</taxon>
        <taxon>Rhabditoidea</taxon>
        <taxon>Rhabditidae</taxon>
        <taxon>Mesorhabditinae</taxon>
        <taxon>Mesorhabditis</taxon>
    </lineage>
</organism>
<protein>
    <submittedName>
        <fullName evidence="3">Uncharacterized protein</fullName>
    </submittedName>
</protein>
<proteinExistence type="predicted"/>
<feature type="region of interest" description="Disordered" evidence="1">
    <location>
        <begin position="35"/>
        <end position="97"/>
    </location>
</feature>
<name>A0AA36GEX0_9BILA</name>
<evidence type="ECO:0000256" key="2">
    <source>
        <dbReference type="SAM" id="SignalP"/>
    </source>
</evidence>
<feature type="compositionally biased region" description="Polar residues" evidence="1">
    <location>
        <begin position="83"/>
        <end position="95"/>
    </location>
</feature>
<gene>
    <name evidence="3" type="ORF">MSPICULIGERA_LOCUS20871</name>
</gene>
<keyword evidence="2" id="KW-0732">Signal</keyword>
<dbReference type="AlphaFoldDB" id="A0AA36GEX0"/>
<accession>A0AA36GEX0</accession>
<feature type="chain" id="PRO_5041262108" evidence="2">
    <location>
        <begin position="21"/>
        <end position="240"/>
    </location>
</feature>
<evidence type="ECO:0000313" key="3">
    <source>
        <dbReference type="EMBL" id="CAJ0582741.1"/>
    </source>
</evidence>
<evidence type="ECO:0000313" key="4">
    <source>
        <dbReference type="Proteomes" id="UP001177023"/>
    </source>
</evidence>
<feature type="signal peptide" evidence="2">
    <location>
        <begin position="1"/>
        <end position="20"/>
    </location>
</feature>
<evidence type="ECO:0000256" key="1">
    <source>
        <dbReference type="SAM" id="MobiDB-lite"/>
    </source>
</evidence>
<sequence length="240" mass="26026">MVALLRGVGILVLTLHSVLGWYIAAAIHTFPQPEPLGTTGQNLEDPDIDSPDYGRGQIEGPPPNPPPGGPTLFPGFAGGGQGTEDNAGNDGQTDVGQDDLYGAQQEAAKTRNYENQLPVQHHPTPGVYPRRAQNLGTVIQFAMVPARTAPTRRQQISAELTVEETGPSLNHYIQTTNRELGDRLDYYDQMWVHDNMEPGERNPTQPLATEPSGYESFAPNDSPGQQTGSTAPPFEPSEYR</sequence>